<reference evidence="2" key="1">
    <citation type="submission" date="2023-04" db="EMBL/GenBank/DDBJ databases">
        <title>Black Yeasts Isolated from many extreme environments.</title>
        <authorList>
            <person name="Coleine C."/>
            <person name="Stajich J.E."/>
            <person name="Selbmann L."/>
        </authorList>
    </citation>
    <scope>NUCLEOTIDE SEQUENCE</scope>
    <source>
        <strain evidence="2">CCFEE 5312</strain>
    </source>
</reference>
<evidence type="ECO:0000313" key="2">
    <source>
        <dbReference type="EMBL" id="KAK3057408.1"/>
    </source>
</evidence>
<dbReference type="PANTHER" id="PTHR42085:SF2">
    <property type="entry name" value="F-BOX DOMAIN-CONTAINING PROTEIN"/>
    <property type="match status" value="1"/>
</dbReference>
<evidence type="ECO:0000313" key="3">
    <source>
        <dbReference type="Proteomes" id="UP001271007"/>
    </source>
</evidence>
<organism evidence="2 3">
    <name type="scientific">Extremus antarcticus</name>
    <dbReference type="NCBI Taxonomy" id="702011"/>
    <lineage>
        <taxon>Eukaryota</taxon>
        <taxon>Fungi</taxon>
        <taxon>Dikarya</taxon>
        <taxon>Ascomycota</taxon>
        <taxon>Pezizomycotina</taxon>
        <taxon>Dothideomycetes</taxon>
        <taxon>Dothideomycetidae</taxon>
        <taxon>Mycosphaerellales</taxon>
        <taxon>Extremaceae</taxon>
        <taxon>Extremus</taxon>
    </lineage>
</organism>
<dbReference type="Proteomes" id="UP001271007">
    <property type="component" value="Unassembled WGS sequence"/>
</dbReference>
<name>A0AAJ0LW55_9PEZI</name>
<gene>
    <name evidence="2" type="ORF">LTR09_001592</name>
</gene>
<sequence length="332" mass="37974">MQNPDRPLQLRTPAQGMRSELREVFTHISISVTSRCHRLKRDLRPSTATIGGFKFMSLPPELRNMIYRYLVPDEPVSITRRNFFSKTPKIHQRTAFLRTCSQIRREASQVFYTHAKFSAKTSSLFFHQQRNQTLEWLRLIGEERTSSITHLSIDLGNHECWCSTCHKAFALYLMHLGVSLDSIHVSEDGKFLWSMTVTLAKMYIEKPSQLRADAITYRGFATDCQRWASHAQDRLAEALSEGAAEAWRRSSARRITNAADWDGRAREKEEEAETEDKKVEALVAAIAPKAAGSKECRPCISLSAPPPMIPRVHIYPRYTLADRLSSFLWGGM</sequence>
<feature type="domain" description="2EXR" evidence="1">
    <location>
        <begin position="54"/>
        <end position="127"/>
    </location>
</feature>
<dbReference type="EMBL" id="JAWDJX010000003">
    <property type="protein sequence ID" value="KAK3057408.1"/>
    <property type="molecule type" value="Genomic_DNA"/>
</dbReference>
<dbReference type="InterPro" id="IPR045518">
    <property type="entry name" value="2EXR"/>
</dbReference>
<comment type="caution">
    <text evidence="2">The sequence shown here is derived from an EMBL/GenBank/DDBJ whole genome shotgun (WGS) entry which is preliminary data.</text>
</comment>
<accession>A0AAJ0LW55</accession>
<proteinExistence type="predicted"/>
<dbReference type="AlphaFoldDB" id="A0AAJ0LW55"/>
<evidence type="ECO:0000259" key="1">
    <source>
        <dbReference type="Pfam" id="PF20150"/>
    </source>
</evidence>
<dbReference type="Pfam" id="PF20150">
    <property type="entry name" value="2EXR"/>
    <property type="match status" value="1"/>
</dbReference>
<dbReference type="PANTHER" id="PTHR42085">
    <property type="entry name" value="F-BOX DOMAIN-CONTAINING PROTEIN"/>
    <property type="match status" value="1"/>
</dbReference>
<dbReference type="InterPro" id="IPR038883">
    <property type="entry name" value="AN11006-like"/>
</dbReference>
<protein>
    <recommendedName>
        <fullName evidence="1">2EXR domain-containing protein</fullName>
    </recommendedName>
</protein>
<keyword evidence="3" id="KW-1185">Reference proteome</keyword>